<evidence type="ECO:0000259" key="2">
    <source>
        <dbReference type="PROSITE" id="PS50921"/>
    </source>
</evidence>
<dbReference type="Gene3D" id="1.10.10.10">
    <property type="entry name" value="Winged helix-like DNA-binding domain superfamily/Winged helix DNA-binding domain"/>
    <property type="match status" value="1"/>
</dbReference>
<dbReference type="InterPro" id="IPR005561">
    <property type="entry name" value="ANTAR"/>
</dbReference>
<dbReference type="Pfam" id="PF03861">
    <property type="entry name" value="ANTAR"/>
    <property type="match status" value="1"/>
</dbReference>
<dbReference type="PROSITE" id="PS50921">
    <property type="entry name" value="ANTAR"/>
    <property type="match status" value="1"/>
</dbReference>
<protein>
    <submittedName>
        <fullName evidence="3">ANTAR domain-containing protein</fullName>
    </submittedName>
</protein>
<dbReference type="EMBL" id="CP109134">
    <property type="protein sequence ID" value="WSD04760.1"/>
    <property type="molecule type" value="Genomic_DNA"/>
</dbReference>
<proteinExistence type="predicted"/>
<evidence type="ECO:0000313" key="4">
    <source>
        <dbReference type="Proteomes" id="UP001335325"/>
    </source>
</evidence>
<dbReference type="GeneID" id="91541414"/>
<reference evidence="3 4" key="1">
    <citation type="submission" date="2022-10" db="EMBL/GenBank/DDBJ databases">
        <title>The complete genomes of actinobacterial strains from the NBC collection.</title>
        <authorList>
            <person name="Joergensen T.S."/>
            <person name="Alvarez Arevalo M."/>
            <person name="Sterndorff E.B."/>
            <person name="Faurdal D."/>
            <person name="Vuksanovic O."/>
            <person name="Mourched A.-S."/>
            <person name="Charusanti P."/>
            <person name="Shaw S."/>
            <person name="Blin K."/>
            <person name="Weber T."/>
        </authorList>
    </citation>
    <scope>NUCLEOTIDE SEQUENCE [LARGE SCALE GENOMIC DNA]</scope>
    <source>
        <strain evidence="3 4">NBC 01753</strain>
    </source>
</reference>
<evidence type="ECO:0000313" key="3">
    <source>
        <dbReference type="EMBL" id="WSD04760.1"/>
    </source>
</evidence>
<dbReference type="InterPro" id="IPR011006">
    <property type="entry name" value="CheY-like_superfamily"/>
</dbReference>
<dbReference type="InterPro" id="IPR036388">
    <property type="entry name" value="WH-like_DNA-bd_sf"/>
</dbReference>
<name>A0ABZ1GFP5_9ACTN</name>
<dbReference type="SUPFAM" id="SSF52172">
    <property type="entry name" value="CheY-like"/>
    <property type="match status" value="1"/>
</dbReference>
<feature type="region of interest" description="Disordered" evidence="1">
    <location>
        <begin position="99"/>
        <end position="124"/>
    </location>
</feature>
<sequence>MPTEGEADRILQLEEEVQQLKEAVVSHAVVDQAIGVVVALGRVSPDQGWTVLKEVSQHTNVKLRDIAATIVASGRTGVLPPGLRAELRKALDRVGAPGCPDATGSGVPVRPAGPPCARDAVAGP</sequence>
<organism evidence="3 4">
    <name type="scientific">Streptomyces hirsutus</name>
    <dbReference type="NCBI Taxonomy" id="35620"/>
    <lineage>
        <taxon>Bacteria</taxon>
        <taxon>Bacillati</taxon>
        <taxon>Actinomycetota</taxon>
        <taxon>Actinomycetes</taxon>
        <taxon>Kitasatosporales</taxon>
        <taxon>Streptomycetaceae</taxon>
        <taxon>Streptomyces</taxon>
    </lineage>
</organism>
<dbReference type="Proteomes" id="UP001335325">
    <property type="component" value="Chromosome"/>
</dbReference>
<gene>
    <name evidence="3" type="ORF">OIE73_02545</name>
</gene>
<keyword evidence="4" id="KW-1185">Reference proteome</keyword>
<feature type="domain" description="ANTAR" evidence="2">
    <location>
        <begin position="10"/>
        <end position="71"/>
    </location>
</feature>
<accession>A0ABZ1GFP5</accession>
<evidence type="ECO:0000256" key="1">
    <source>
        <dbReference type="SAM" id="MobiDB-lite"/>
    </source>
</evidence>
<dbReference type="SMART" id="SM01012">
    <property type="entry name" value="ANTAR"/>
    <property type="match status" value="1"/>
</dbReference>
<dbReference type="RefSeq" id="WP_406358589.1">
    <property type="nucleotide sequence ID" value="NZ_CP109134.1"/>
</dbReference>